<organism evidence="3 4">
    <name type="scientific">Cyclotella cryptica</name>
    <dbReference type="NCBI Taxonomy" id="29204"/>
    <lineage>
        <taxon>Eukaryota</taxon>
        <taxon>Sar</taxon>
        <taxon>Stramenopiles</taxon>
        <taxon>Ochrophyta</taxon>
        <taxon>Bacillariophyta</taxon>
        <taxon>Coscinodiscophyceae</taxon>
        <taxon>Thalassiosirophycidae</taxon>
        <taxon>Stephanodiscales</taxon>
        <taxon>Stephanodiscaceae</taxon>
        <taxon>Cyclotella</taxon>
    </lineage>
</organism>
<feature type="region of interest" description="Disordered" evidence="1">
    <location>
        <begin position="305"/>
        <end position="345"/>
    </location>
</feature>
<sequence>MPPPRPNFLPPNHLRRQRQLDPTRQLTSRELWNQVRFHSTPPPPDSASSSNEASSYSWKYYQSLSKAILYEIQPFRIKPALRRLRVFFLEEDGWRKSCVICIERAKTAGSFILRSIQYSYEFVKKINVESIRAFLQSNANILRYGVPSCVGLYIYCRLLSYLHELLHAGPMVFILTLLILLYTIGLGENTGAASGIPSAYSVFNRGVQRLFGSEDAEQLAHQFVHAAAGRGLAAGAGRNGMGVGGGQFWVDDDDDMGENSNDDEDAVLDRRRRRRLERLQRRNDHNDDAIAGGHAQQIQENGDIALGQSNSNGEVGPAREDELRNNERDENRAARKSGKKARRKNLELRREMHRQRQAAVALGFGGDDINEVARVANLRVMELADQVIDD</sequence>
<evidence type="ECO:0000256" key="1">
    <source>
        <dbReference type="SAM" id="MobiDB-lite"/>
    </source>
</evidence>
<gene>
    <name evidence="3" type="ORF">HJC23_003413</name>
</gene>
<dbReference type="AlphaFoldDB" id="A0ABD3QS04"/>
<dbReference type="PANTHER" id="PTHR13527:SF0">
    <property type="entry name" value="SAYSVFN DOMAIN-CONTAINING PROTEIN 1"/>
    <property type="match status" value="1"/>
</dbReference>
<feature type="domain" description="SAYSvFN" evidence="2">
    <location>
        <begin position="153"/>
        <end position="222"/>
    </location>
</feature>
<feature type="compositionally biased region" description="Basic residues" evidence="1">
    <location>
        <begin position="334"/>
        <end position="343"/>
    </location>
</feature>
<feature type="region of interest" description="Disordered" evidence="1">
    <location>
        <begin position="1"/>
        <end position="23"/>
    </location>
</feature>
<dbReference type="InterPro" id="IPR019387">
    <property type="entry name" value="SAYSvFN_dom"/>
</dbReference>
<name>A0ABD3QS04_9STRA</name>
<keyword evidence="4" id="KW-1185">Reference proteome</keyword>
<evidence type="ECO:0000313" key="3">
    <source>
        <dbReference type="EMBL" id="KAL3803138.1"/>
    </source>
</evidence>
<dbReference type="EMBL" id="JABMIG020000015">
    <property type="protein sequence ID" value="KAL3803138.1"/>
    <property type="molecule type" value="Genomic_DNA"/>
</dbReference>
<protein>
    <recommendedName>
        <fullName evidence="2">SAYSvFN domain-containing protein</fullName>
    </recommendedName>
</protein>
<evidence type="ECO:0000259" key="2">
    <source>
        <dbReference type="Pfam" id="PF10260"/>
    </source>
</evidence>
<dbReference type="Pfam" id="PF10260">
    <property type="entry name" value="SAYSvFN"/>
    <property type="match status" value="1"/>
</dbReference>
<reference evidence="3 4" key="1">
    <citation type="journal article" date="2020" name="G3 (Bethesda)">
        <title>Improved Reference Genome for Cyclotella cryptica CCMP332, a Model for Cell Wall Morphogenesis, Salinity Adaptation, and Lipid Production in Diatoms (Bacillariophyta).</title>
        <authorList>
            <person name="Roberts W.R."/>
            <person name="Downey K.M."/>
            <person name="Ruck E.C."/>
            <person name="Traller J.C."/>
            <person name="Alverson A.J."/>
        </authorList>
    </citation>
    <scope>NUCLEOTIDE SEQUENCE [LARGE SCALE GENOMIC DNA]</scope>
    <source>
        <strain evidence="3 4">CCMP332</strain>
    </source>
</reference>
<comment type="caution">
    <text evidence="3">The sequence shown here is derived from an EMBL/GenBank/DDBJ whole genome shotgun (WGS) entry which is preliminary data.</text>
</comment>
<feature type="compositionally biased region" description="Basic and acidic residues" evidence="1">
    <location>
        <begin position="317"/>
        <end position="333"/>
    </location>
</feature>
<dbReference type="PANTHER" id="PTHR13527">
    <property type="entry name" value="SAYSVFN DOMAIN-CONTAINING PROTEIN 1"/>
    <property type="match status" value="1"/>
</dbReference>
<dbReference type="InterPro" id="IPR039159">
    <property type="entry name" value="SAYSD1"/>
</dbReference>
<evidence type="ECO:0000313" key="4">
    <source>
        <dbReference type="Proteomes" id="UP001516023"/>
    </source>
</evidence>
<accession>A0ABD3QS04</accession>
<proteinExistence type="predicted"/>
<dbReference type="Proteomes" id="UP001516023">
    <property type="component" value="Unassembled WGS sequence"/>
</dbReference>